<dbReference type="RefSeq" id="XP_067551098.1">
    <property type="nucleotide sequence ID" value="XM_067689782.1"/>
</dbReference>
<evidence type="ECO:0000313" key="4">
    <source>
        <dbReference type="Proteomes" id="UP000669133"/>
    </source>
</evidence>
<accession>A0A8H7ZLM3</accession>
<keyword evidence="4" id="KW-1185">Reference proteome</keyword>
<gene>
    <name evidence="3" type="ORF">I9W82_001075</name>
</gene>
<feature type="compositionally biased region" description="Low complexity" evidence="1">
    <location>
        <begin position="33"/>
        <end position="51"/>
    </location>
</feature>
<dbReference type="Pfam" id="PF02194">
    <property type="entry name" value="PXA"/>
    <property type="match status" value="1"/>
</dbReference>
<organism evidence="3 4">
    <name type="scientific">Candida metapsilosis</name>
    <dbReference type="NCBI Taxonomy" id="273372"/>
    <lineage>
        <taxon>Eukaryota</taxon>
        <taxon>Fungi</taxon>
        <taxon>Dikarya</taxon>
        <taxon>Ascomycota</taxon>
        <taxon>Saccharomycotina</taxon>
        <taxon>Pichiomycetes</taxon>
        <taxon>Debaryomycetaceae</taxon>
        <taxon>Candida/Lodderomyces clade</taxon>
        <taxon>Candida</taxon>
    </lineage>
</organism>
<evidence type="ECO:0000259" key="2">
    <source>
        <dbReference type="Pfam" id="PF02194"/>
    </source>
</evidence>
<sequence length="570" mass="64800">MDRYQDKIKPKPRPVSAIISTTTTNVTSHDHGTLFSPSSSTSLKSMTSQQTPQATPVPTNHLHSRTKSDQSKGLQKPRISLERALKKPSIQITKKDILKNELRTNNIDKTEHNRAEVQFLVSIYSPGLRPLRNASLMERLKSRLPIMVNNYDVNLSLHMFLSTIMVKFVNSWYLTKLNTGNLEFPKSVYNDILVALVQDAAKRIESTTSCNMLHIVDGLISILNTHLETFVGEGKFPYKVLDEYYNLTETENSLFYDVSKDPKDILQMYFSQRHVIFDQPDDAKEDQVLLYFRVMVKSILEKVMANNTKDSIFTSKIVSDLLILTLGDFVLNQLFQKLSQPAFLLGLINKAVVHLLLAMKEREKRKALEEVSKQSFISTIVAFVCTIYTQAAMLASAIKLSSGYEAPFDVINSSLFSLVGTLLTLKQIRPLLYNLFISTRTMMLGISGLKNGINNVASNYAIEHLNKAITAESVDKLINRLRTDLFYSEDKNVSREEQSASLDIVVGNLVELFQYIPMGKRINPSILRNKIKRVLIIFDQDEQLDPTNKINQYLIIQLLDRIVYAVYNDI</sequence>
<dbReference type="InterPro" id="IPR003114">
    <property type="entry name" value="Phox_assoc"/>
</dbReference>
<feature type="region of interest" description="Disordered" evidence="1">
    <location>
        <begin position="1"/>
        <end position="78"/>
    </location>
</feature>
<reference evidence="3 4" key="1">
    <citation type="submission" date="2020-12" db="EMBL/GenBank/DDBJ databases">
        <title>Effect of drift, selection, and recombination on the evolution of hybrid genomes in Candida yeast pathogens.</title>
        <authorList>
            <person name="Mixao V."/>
            <person name="Ksiezopolska E."/>
            <person name="Saus E."/>
            <person name="Boekhout T."/>
            <person name="Gacser A."/>
            <person name="Gabaldon T."/>
        </authorList>
    </citation>
    <scope>NUCLEOTIDE SEQUENCE [LARGE SCALE GENOMIC DNA]</scope>
    <source>
        <strain evidence="3 4">BP57</strain>
    </source>
</reference>
<evidence type="ECO:0000256" key="1">
    <source>
        <dbReference type="SAM" id="MobiDB-lite"/>
    </source>
</evidence>
<name>A0A8H7ZLM3_9ASCO</name>
<feature type="compositionally biased region" description="Polar residues" evidence="1">
    <location>
        <begin position="18"/>
        <end position="27"/>
    </location>
</feature>
<dbReference type="GeneID" id="93649704"/>
<dbReference type="OrthoDB" id="5582218at2759"/>
<feature type="domain" description="PXA" evidence="2">
    <location>
        <begin position="152"/>
        <end position="350"/>
    </location>
</feature>
<protein>
    <recommendedName>
        <fullName evidence="2">PXA domain-containing protein</fullName>
    </recommendedName>
</protein>
<evidence type="ECO:0000313" key="3">
    <source>
        <dbReference type="EMBL" id="KAG5421982.1"/>
    </source>
</evidence>
<dbReference type="AlphaFoldDB" id="A0A8H7ZLM3"/>
<dbReference type="Proteomes" id="UP000669133">
    <property type="component" value="Unassembled WGS sequence"/>
</dbReference>
<comment type="caution">
    <text evidence="3">The sequence shown here is derived from an EMBL/GenBank/DDBJ whole genome shotgun (WGS) entry which is preliminary data.</text>
</comment>
<proteinExistence type="predicted"/>
<dbReference type="EMBL" id="JAEOAQ010000001">
    <property type="protein sequence ID" value="KAG5421982.1"/>
    <property type="molecule type" value="Genomic_DNA"/>
</dbReference>